<feature type="transmembrane region" description="Helical" evidence="2">
    <location>
        <begin position="39"/>
        <end position="58"/>
    </location>
</feature>
<dbReference type="AlphaFoldDB" id="A0A7K0DCL5"/>
<sequence length="170" mass="17206">MPQHRETSSSVSVRDLLGDGVASRSTRHRAEPRHDRMRLAAGTAVATGALIAVAAPLAQAAPIPGVHTANSADTIALKPAVAPAPEVAQVQAGVPLEVAPTPAAAPVAAPVPAAAPAPFGLRNLPPEVAGPLSHAELVIKNLQQQEVMPQAPYLAGKGVVLQTQSWGAGH</sequence>
<keyword evidence="2" id="KW-1133">Transmembrane helix</keyword>
<organism evidence="3 4">
    <name type="scientific">Nocardia macrotermitis</name>
    <dbReference type="NCBI Taxonomy" id="2585198"/>
    <lineage>
        <taxon>Bacteria</taxon>
        <taxon>Bacillati</taxon>
        <taxon>Actinomycetota</taxon>
        <taxon>Actinomycetes</taxon>
        <taxon>Mycobacteriales</taxon>
        <taxon>Nocardiaceae</taxon>
        <taxon>Nocardia</taxon>
    </lineage>
</organism>
<reference evidence="3 4" key="1">
    <citation type="submission" date="2019-10" db="EMBL/GenBank/DDBJ databases">
        <title>Nocardia macrotermitis sp. nov. and Nocardia aurantia sp. nov., isolated from the gut of fungus growing-termite Macrotermes natalensis.</title>
        <authorList>
            <person name="Benndorf R."/>
            <person name="Schwitalla J."/>
            <person name="Martin K."/>
            <person name="De Beer W."/>
            <person name="Kaster A.-K."/>
            <person name="Vollmers J."/>
            <person name="Poulsen M."/>
            <person name="Beemelmanns C."/>
        </authorList>
    </citation>
    <scope>NUCLEOTIDE SEQUENCE [LARGE SCALE GENOMIC DNA]</scope>
    <source>
        <strain evidence="3 4">RB20</strain>
    </source>
</reference>
<gene>
    <name evidence="3" type="ORF">NRB20_61890</name>
</gene>
<protein>
    <submittedName>
        <fullName evidence="3">Uncharacterized protein</fullName>
    </submittedName>
</protein>
<comment type="caution">
    <text evidence="3">The sequence shown here is derived from an EMBL/GenBank/DDBJ whole genome shotgun (WGS) entry which is preliminary data.</text>
</comment>
<dbReference type="EMBL" id="WEGK01000017">
    <property type="protein sequence ID" value="MQY23062.1"/>
    <property type="molecule type" value="Genomic_DNA"/>
</dbReference>
<proteinExistence type="predicted"/>
<keyword evidence="2" id="KW-0472">Membrane</keyword>
<dbReference type="Proteomes" id="UP000438448">
    <property type="component" value="Unassembled WGS sequence"/>
</dbReference>
<keyword evidence="2" id="KW-0812">Transmembrane</keyword>
<evidence type="ECO:0000313" key="4">
    <source>
        <dbReference type="Proteomes" id="UP000438448"/>
    </source>
</evidence>
<evidence type="ECO:0000256" key="2">
    <source>
        <dbReference type="SAM" id="Phobius"/>
    </source>
</evidence>
<evidence type="ECO:0000256" key="1">
    <source>
        <dbReference type="SAM" id="MobiDB-lite"/>
    </source>
</evidence>
<evidence type="ECO:0000313" key="3">
    <source>
        <dbReference type="EMBL" id="MQY23062.1"/>
    </source>
</evidence>
<name>A0A7K0DCL5_9NOCA</name>
<keyword evidence="4" id="KW-1185">Reference proteome</keyword>
<accession>A0A7K0DCL5</accession>
<feature type="region of interest" description="Disordered" evidence="1">
    <location>
        <begin position="1"/>
        <end position="34"/>
    </location>
</feature>